<reference evidence="3 4" key="1">
    <citation type="submission" date="2023-08" db="EMBL/GenBank/DDBJ databases">
        <title>Genome sequencing of the thermostable Gram positive bacteria Geobacillus proteiniphilus strain T-6.</title>
        <authorList>
            <person name="Shulami S."/>
            <person name="Shoham Y."/>
        </authorList>
    </citation>
    <scope>NUCLEOTIDE SEQUENCE [LARGE SCALE GENOMIC DNA]</scope>
    <source>
        <strain evidence="3 4">T-6</strain>
    </source>
</reference>
<proteinExistence type="predicted"/>
<dbReference type="Gene3D" id="3.40.50.720">
    <property type="entry name" value="NAD(P)-binding Rossmann-like Domain"/>
    <property type="match status" value="1"/>
</dbReference>
<dbReference type="SUPFAM" id="SSF51735">
    <property type="entry name" value="NAD(P)-binding Rossmann-fold domains"/>
    <property type="match status" value="1"/>
</dbReference>
<feature type="domain" description="NAD-dependent epimerase/dehydratase" evidence="2">
    <location>
        <begin position="3"/>
        <end position="245"/>
    </location>
</feature>
<keyword evidence="1" id="KW-0520">NAD</keyword>
<dbReference type="Pfam" id="PF01370">
    <property type="entry name" value="Epimerase"/>
    <property type="match status" value="1"/>
</dbReference>
<organism evidence="3 4">
    <name type="scientific">Geobacillus proteiniphilus</name>
    <dbReference type="NCBI Taxonomy" id="860353"/>
    <lineage>
        <taxon>Bacteria</taxon>
        <taxon>Bacillati</taxon>
        <taxon>Bacillota</taxon>
        <taxon>Bacilli</taxon>
        <taxon>Bacillales</taxon>
        <taxon>Anoxybacillaceae</taxon>
        <taxon>Geobacillus</taxon>
    </lineage>
</organism>
<dbReference type="PANTHER" id="PTHR43574">
    <property type="entry name" value="EPIMERASE-RELATED"/>
    <property type="match status" value="1"/>
</dbReference>
<dbReference type="InterPro" id="IPR036291">
    <property type="entry name" value="NAD(P)-bd_dom_sf"/>
</dbReference>
<evidence type="ECO:0000313" key="3">
    <source>
        <dbReference type="EMBL" id="WMJ16346.1"/>
    </source>
</evidence>
<gene>
    <name evidence="3" type="ORF">RA955_17220</name>
</gene>
<keyword evidence="4" id="KW-1185">Reference proteome</keyword>
<evidence type="ECO:0000313" key="4">
    <source>
        <dbReference type="Proteomes" id="UP001223761"/>
    </source>
</evidence>
<sequence length="315" mass="35355">MKVLVTGGAGFIGSHLVDSLLADGHNVIVVDNFDPFYDRSIKEKNIEKHLQSENYTLFEKDIRDREAIDKIFNRYKPEVVVHLAAKAGVRPSVENPNEYVEVNINGTVNLLDASVKYKVKKFIFASSSSVYGLNEKVPFSEDDPILNQASPYGATKAAGESLCRSYSNCYGLPIVALRFFTVYGPRQRPDLAIHKFAKKILNNEPITLFGDGSTCRDYTYIDDIIYGIRASIDYCLKGYEVFNLGNDRPIQLLDLVKNLEKVLGKNANIQWLPEQTGDVPRTWASVEKSKKLLGYEPKVDIMTGLANFVSWINGK</sequence>
<dbReference type="RefSeq" id="WP_307898578.1">
    <property type="nucleotide sequence ID" value="NZ_CP133076.1"/>
</dbReference>
<protein>
    <submittedName>
        <fullName evidence="3">SDR family NAD(P)-dependent oxidoreductase</fullName>
    </submittedName>
</protein>
<dbReference type="InterPro" id="IPR001509">
    <property type="entry name" value="Epimerase_deHydtase"/>
</dbReference>
<dbReference type="PRINTS" id="PR01713">
    <property type="entry name" value="NUCEPIMERASE"/>
</dbReference>
<name>A0ABY9MF14_9BACL</name>
<dbReference type="Proteomes" id="UP001223761">
    <property type="component" value="Chromosome"/>
</dbReference>
<dbReference type="EMBL" id="CP133076">
    <property type="protein sequence ID" value="WMJ16346.1"/>
    <property type="molecule type" value="Genomic_DNA"/>
</dbReference>
<accession>A0ABY9MF14</accession>
<evidence type="ECO:0000256" key="1">
    <source>
        <dbReference type="ARBA" id="ARBA00023027"/>
    </source>
</evidence>
<evidence type="ECO:0000259" key="2">
    <source>
        <dbReference type="Pfam" id="PF01370"/>
    </source>
</evidence>